<protein>
    <submittedName>
        <fullName evidence="2">Uncharacterized protein</fullName>
    </submittedName>
</protein>
<dbReference type="STRING" id="1447875.A0A2B7XYB5"/>
<evidence type="ECO:0000256" key="1">
    <source>
        <dbReference type="SAM" id="MobiDB-lite"/>
    </source>
</evidence>
<evidence type="ECO:0000313" key="3">
    <source>
        <dbReference type="Proteomes" id="UP000223968"/>
    </source>
</evidence>
<dbReference type="EMBL" id="PDNB01000040">
    <property type="protein sequence ID" value="PGH13935.1"/>
    <property type="molecule type" value="Genomic_DNA"/>
</dbReference>
<feature type="compositionally biased region" description="Polar residues" evidence="1">
    <location>
        <begin position="376"/>
        <end position="393"/>
    </location>
</feature>
<keyword evidence="3" id="KW-1185">Reference proteome</keyword>
<feature type="region of interest" description="Disordered" evidence="1">
    <location>
        <begin position="115"/>
        <end position="268"/>
    </location>
</feature>
<dbReference type="OrthoDB" id="5427699at2759"/>
<name>A0A2B7XYB5_9EURO</name>
<feature type="compositionally biased region" description="Low complexity" evidence="1">
    <location>
        <begin position="240"/>
        <end position="252"/>
    </location>
</feature>
<feature type="compositionally biased region" description="Polar residues" evidence="1">
    <location>
        <begin position="299"/>
        <end position="328"/>
    </location>
</feature>
<dbReference type="Proteomes" id="UP000223968">
    <property type="component" value="Unassembled WGS sequence"/>
</dbReference>
<proteinExistence type="predicted"/>
<comment type="caution">
    <text evidence="2">The sequence shown here is derived from an EMBL/GenBank/DDBJ whole genome shotgun (WGS) entry which is preliminary data.</text>
</comment>
<feature type="compositionally biased region" description="Pro residues" evidence="1">
    <location>
        <begin position="253"/>
        <end position="266"/>
    </location>
</feature>
<feature type="region of interest" description="Disordered" evidence="1">
    <location>
        <begin position="24"/>
        <end position="62"/>
    </location>
</feature>
<sequence>MAQVAPKSCLSMNRGELPDCAQEEVRFSPTSPPMRRAQSLTVDKSRFKGSGPTTSLPSSSGVSADNSNLYFFGYIEQSRLALQSLRVSFERERAAFAEERKLWEKERIIMKQRITELEQGQPNSARKEKAQMASDPSGQQARKARDIHHIWEGSSPTAQPTRVFSGESEGRNPQQTKQPDRYKDLGFGSPPSLDEALSPRSRPVDRSAAVGVPIELVDRSLDGITLKSTALPPDVLARASSSTPSSLTSPSTSQPPDPKPMKPKPPLRIELSELEYPEENLIRDAGHTPMAFINRDTDTSNPDTTSVSTELGTLTQESPLAPQQTLNPGISADSYLPAVDEDPALEGPLGLQNDKNQDLEFLEVLDQKLLSEARKITQSGRGSDSTEQDSINSEGEERGEPGAEPGIRFRHSTNFGSAFGTL</sequence>
<feature type="compositionally biased region" description="Low complexity" evidence="1">
    <location>
        <begin position="49"/>
        <end position="62"/>
    </location>
</feature>
<reference evidence="2 3" key="1">
    <citation type="submission" date="2017-10" db="EMBL/GenBank/DDBJ databases">
        <title>Comparative genomics in systemic dimorphic fungi from Ajellomycetaceae.</title>
        <authorList>
            <person name="Munoz J.F."/>
            <person name="Mcewen J.G."/>
            <person name="Clay O.K."/>
            <person name="Cuomo C.A."/>
        </authorList>
    </citation>
    <scope>NUCLEOTIDE SEQUENCE [LARGE SCALE GENOMIC DNA]</scope>
    <source>
        <strain evidence="2 3">UAMH5409</strain>
    </source>
</reference>
<organism evidence="2 3">
    <name type="scientific">Helicocarpus griseus UAMH5409</name>
    <dbReference type="NCBI Taxonomy" id="1447875"/>
    <lineage>
        <taxon>Eukaryota</taxon>
        <taxon>Fungi</taxon>
        <taxon>Dikarya</taxon>
        <taxon>Ascomycota</taxon>
        <taxon>Pezizomycotina</taxon>
        <taxon>Eurotiomycetes</taxon>
        <taxon>Eurotiomycetidae</taxon>
        <taxon>Onygenales</taxon>
        <taxon>Ajellomycetaceae</taxon>
        <taxon>Helicocarpus</taxon>
    </lineage>
</organism>
<gene>
    <name evidence="2" type="ORF">AJ79_03350</name>
</gene>
<evidence type="ECO:0000313" key="2">
    <source>
        <dbReference type="EMBL" id="PGH13935.1"/>
    </source>
</evidence>
<feature type="region of interest" description="Disordered" evidence="1">
    <location>
        <begin position="291"/>
        <end position="355"/>
    </location>
</feature>
<dbReference type="AlphaFoldDB" id="A0A2B7XYB5"/>
<accession>A0A2B7XYB5</accession>
<feature type="region of interest" description="Disordered" evidence="1">
    <location>
        <begin position="373"/>
        <end position="422"/>
    </location>
</feature>